<name>A0A0A9C7S3_ARUDO</name>
<protein>
    <submittedName>
        <fullName evidence="1">Uncharacterized protein</fullName>
    </submittedName>
</protein>
<sequence length="31" mass="3401">MAVQTYGKFNSSCMRQMKTSSTIELIMGAVS</sequence>
<dbReference type="AlphaFoldDB" id="A0A0A9C7S3"/>
<reference evidence="1" key="1">
    <citation type="submission" date="2014-09" db="EMBL/GenBank/DDBJ databases">
        <authorList>
            <person name="Magalhaes I.L.F."/>
            <person name="Oliveira U."/>
            <person name="Santos F.R."/>
            <person name="Vidigal T.H.D.A."/>
            <person name="Brescovit A.D."/>
            <person name="Santos A.J."/>
        </authorList>
    </citation>
    <scope>NUCLEOTIDE SEQUENCE</scope>
    <source>
        <tissue evidence="1">Shoot tissue taken approximately 20 cm above the soil surface</tissue>
    </source>
</reference>
<organism evidence="1">
    <name type="scientific">Arundo donax</name>
    <name type="common">Giant reed</name>
    <name type="synonym">Donax arundinaceus</name>
    <dbReference type="NCBI Taxonomy" id="35708"/>
    <lineage>
        <taxon>Eukaryota</taxon>
        <taxon>Viridiplantae</taxon>
        <taxon>Streptophyta</taxon>
        <taxon>Embryophyta</taxon>
        <taxon>Tracheophyta</taxon>
        <taxon>Spermatophyta</taxon>
        <taxon>Magnoliopsida</taxon>
        <taxon>Liliopsida</taxon>
        <taxon>Poales</taxon>
        <taxon>Poaceae</taxon>
        <taxon>PACMAD clade</taxon>
        <taxon>Arundinoideae</taxon>
        <taxon>Arundineae</taxon>
        <taxon>Arundo</taxon>
    </lineage>
</organism>
<proteinExistence type="predicted"/>
<reference evidence="1" key="2">
    <citation type="journal article" date="2015" name="Data Brief">
        <title>Shoot transcriptome of the giant reed, Arundo donax.</title>
        <authorList>
            <person name="Barrero R.A."/>
            <person name="Guerrero F.D."/>
            <person name="Moolhuijzen P."/>
            <person name="Goolsby J.A."/>
            <person name="Tidwell J."/>
            <person name="Bellgard S.E."/>
            <person name="Bellgard M.I."/>
        </authorList>
    </citation>
    <scope>NUCLEOTIDE SEQUENCE</scope>
    <source>
        <tissue evidence="1">Shoot tissue taken approximately 20 cm above the soil surface</tissue>
    </source>
</reference>
<dbReference type="EMBL" id="GBRH01230338">
    <property type="protein sequence ID" value="JAD67557.1"/>
    <property type="molecule type" value="Transcribed_RNA"/>
</dbReference>
<accession>A0A0A9C7S3</accession>
<evidence type="ECO:0000313" key="1">
    <source>
        <dbReference type="EMBL" id="JAD67557.1"/>
    </source>
</evidence>